<dbReference type="Pfam" id="PF00763">
    <property type="entry name" value="THF_DHG_CYH"/>
    <property type="match status" value="1"/>
</dbReference>
<dbReference type="FunFam" id="3.40.50.720:FF:000006">
    <property type="entry name" value="Bifunctional protein FolD"/>
    <property type="match status" value="1"/>
</dbReference>
<comment type="subunit">
    <text evidence="2">Homodimer.</text>
</comment>
<dbReference type="PRINTS" id="PR00085">
    <property type="entry name" value="THFDHDRGNASE"/>
</dbReference>
<dbReference type="InterPro" id="IPR020631">
    <property type="entry name" value="THF_DH/CycHdrlase_NAD-bd_dom"/>
</dbReference>
<evidence type="ECO:0000259" key="12">
    <source>
        <dbReference type="Pfam" id="PF00763"/>
    </source>
</evidence>
<dbReference type="InterPro" id="IPR036291">
    <property type="entry name" value="NAD(P)-bd_dom_sf"/>
</dbReference>
<evidence type="ECO:0000259" key="13">
    <source>
        <dbReference type="Pfam" id="PF02882"/>
    </source>
</evidence>
<dbReference type="Gene3D" id="3.40.50.10860">
    <property type="entry name" value="Leucine Dehydrogenase, chain A, domain 1"/>
    <property type="match status" value="1"/>
</dbReference>
<reference evidence="14 15" key="1">
    <citation type="journal article" date="2021" name="Nat. Commun.">
        <title>Incipient diploidization of the medicinal plant Perilla within 10,000 years.</title>
        <authorList>
            <person name="Zhang Y."/>
            <person name="Shen Q."/>
            <person name="Leng L."/>
            <person name="Zhang D."/>
            <person name="Chen S."/>
            <person name="Shi Y."/>
            <person name="Ning Z."/>
            <person name="Chen S."/>
        </authorList>
    </citation>
    <scope>NUCLEOTIDE SEQUENCE [LARGE SCALE GENOMIC DNA]</scope>
    <source>
        <strain evidence="15">cv. PC099</strain>
    </source>
</reference>
<protein>
    <submittedName>
        <fullName evidence="14">Amino acid dehydrogenase family protein</fullName>
    </submittedName>
</protein>
<comment type="function">
    <text evidence="10">Catalyzes the oxidation of 5,10-methylenetetrahydrofolate to 5,10-methenyltetrahydrofolate and then the hydrolysis of 5,10-methenyltetrahydrofolate to 10-formyltetrahydrofolate.</text>
</comment>
<keyword evidence="3" id="KW-0554">One-carbon metabolism</keyword>
<dbReference type="GO" id="GO:0004488">
    <property type="term" value="F:methylenetetrahydrofolate dehydrogenase (NADP+) activity"/>
    <property type="evidence" value="ECO:0007669"/>
    <property type="project" value="UniProtKB-EC"/>
</dbReference>
<feature type="domain" description="Tetrahydrofolate dehydrogenase/cyclohydrolase NAD(P)-binding" evidence="13">
    <location>
        <begin position="209"/>
        <end position="357"/>
    </location>
</feature>
<dbReference type="Gene3D" id="3.40.50.720">
    <property type="entry name" value="NAD(P)-binding Rossmann-like Domain"/>
    <property type="match status" value="1"/>
</dbReference>
<dbReference type="Proteomes" id="UP001190926">
    <property type="component" value="Unassembled WGS sequence"/>
</dbReference>
<dbReference type="PANTHER" id="PTHR48099:SF10">
    <property type="entry name" value="BIFUNCTIONAL PROTEIN FOLD 1, MITOCHONDRIAL"/>
    <property type="match status" value="1"/>
</dbReference>
<gene>
    <name evidence="14" type="ORF">C2S53_007239</name>
</gene>
<dbReference type="SUPFAM" id="SSF53223">
    <property type="entry name" value="Aminoacid dehydrogenase-like, N-terminal domain"/>
    <property type="match status" value="1"/>
</dbReference>
<dbReference type="FunFam" id="3.40.50.10860:FF:000005">
    <property type="entry name" value="C-1-tetrahydrofolate synthase, cytoplasmic, putative"/>
    <property type="match status" value="1"/>
</dbReference>
<comment type="pathway">
    <text evidence="1">One-carbon metabolism; tetrahydrofolate interconversion.</text>
</comment>
<evidence type="ECO:0000256" key="4">
    <source>
        <dbReference type="ARBA" id="ARBA00022801"/>
    </source>
</evidence>
<evidence type="ECO:0000256" key="3">
    <source>
        <dbReference type="ARBA" id="ARBA00022563"/>
    </source>
</evidence>
<dbReference type="HAMAP" id="MF_01576">
    <property type="entry name" value="THF_DHG_CYH"/>
    <property type="match status" value="1"/>
</dbReference>
<evidence type="ECO:0000256" key="10">
    <source>
        <dbReference type="ARBA" id="ARBA00058319"/>
    </source>
</evidence>
<evidence type="ECO:0000256" key="2">
    <source>
        <dbReference type="ARBA" id="ARBA00011738"/>
    </source>
</evidence>
<dbReference type="InterPro" id="IPR046346">
    <property type="entry name" value="Aminoacid_DH-like_N_sf"/>
</dbReference>
<sequence>MRRRAVPIASDLHSICWGRRFLSQSASRAFSNKIIESPSLTSVDIVDSWPSVSKQSDQSCIKEWPKNQTAKIIDGRAIADDIRSKIASEVSRMEELVGLVPSLAVILVGQRRDSLTYVRNKIIASEEVGIRFQMTSLPENCTEFEVCNALCRYNEDPSIHGILVQLPLPQHLDEAKVLSSISLEKDVDGFHPVNIGKLAMQGMEPLFIPCTPKGCIELLLQSGVEMRGKRAVVIGRSNIVGLPTSLLLQRHDASVTVVHEFTKRPEKIACEADILVAAAGVRDLVRGSWVKPGAVVVDVGTNPIEEEEECMSYGVGGDVCFEEAMRVASAITPVPGGVGPMTVAMLLCNTLDAAKRAFNLTCNPQ</sequence>
<accession>A0AAD4JEJ1</accession>
<dbReference type="GO" id="GO:0035999">
    <property type="term" value="P:tetrahydrofolate interconversion"/>
    <property type="evidence" value="ECO:0007669"/>
    <property type="project" value="TreeGrafter"/>
</dbReference>
<dbReference type="CDD" id="cd01080">
    <property type="entry name" value="NAD_bind_m-THF_DH_Cyclohyd"/>
    <property type="match status" value="1"/>
</dbReference>
<dbReference type="GO" id="GO:0004477">
    <property type="term" value="F:methenyltetrahydrofolate cyclohydrolase activity"/>
    <property type="evidence" value="ECO:0007669"/>
    <property type="project" value="TreeGrafter"/>
</dbReference>
<dbReference type="GO" id="GO:0005829">
    <property type="term" value="C:cytosol"/>
    <property type="evidence" value="ECO:0007669"/>
    <property type="project" value="TreeGrafter"/>
</dbReference>
<keyword evidence="8" id="KW-0511">Multifunctional enzyme</keyword>
<dbReference type="EMBL" id="SDAM02000071">
    <property type="protein sequence ID" value="KAH6832379.1"/>
    <property type="molecule type" value="Genomic_DNA"/>
</dbReference>
<keyword evidence="6" id="KW-0560">Oxidoreductase</keyword>
<organism evidence="14 15">
    <name type="scientific">Perilla frutescens var. hirtella</name>
    <name type="common">Perilla citriodora</name>
    <name type="synonym">Perilla setoyensis</name>
    <dbReference type="NCBI Taxonomy" id="608512"/>
    <lineage>
        <taxon>Eukaryota</taxon>
        <taxon>Viridiplantae</taxon>
        <taxon>Streptophyta</taxon>
        <taxon>Embryophyta</taxon>
        <taxon>Tracheophyta</taxon>
        <taxon>Spermatophyta</taxon>
        <taxon>Magnoliopsida</taxon>
        <taxon>eudicotyledons</taxon>
        <taxon>Gunneridae</taxon>
        <taxon>Pentapetalae</taxon>
        <taxon>asterids</taxon>
        <taxon>lamiids</taxon>
        <taxon>Lamiales</taxon>
        <taxon>Lamiaceae</taxon>
        <taxon>Nepetoideae</taxon>
        <taxon>Elsholtzieae</taxon>
        <taxon>Perilla</taxon>
    </lineage>
</organism>
<dbReference type="Pfam" id="PF02882">
    <property type="entry name" value="THF_DHG_CYH_C"/>
    <property type="match status" value="1"/>
</dbReference>
<dbReference type="PROSITE" id="PS00767">
    <property type="entry name" value="THF_DHG_CYH_2"/>
    <property type="match status" value="1"/>
</dbReference>
<name>A0AAD4JEJ1_PERFH</name>
<dbReference type="InterPro" id="IPR020630">
    <property type="entry name" value="THF_DH/CycHdrlase_cat_dom"/>
</dbReference>
<keyword evidence="7" id="KW-0601">Photorespiration</keyword>
<evidence type="ECO:0000256" key="5">
    <source>
        <dbReference type="ARBA" id="ARBA00022857"/>
    </source>
</evidence>
<dbReference type="InterPro" id="IPR000672">
    <property type="entry name" value="THF_DH/CycHdrlase"/>
</dbReference>
<keyword evidence="4" id="KW-0378">Hydrolase</keyword>
<dbReference type="SUPFAM" id="SSF51735">
    <property type="entry name" value="NAD(P)-binding Rossmann-fold domains"/>
    <property type="match status" value="1"/>
</dbReference>
<evidence type="ECO:0000256" key="11">
    <source>
        <dbReference type="ARBA" id="ARBA00061364"/>
    </source>
</evidence>
<evidence type="ECO:0000256" key="6">
    <source>
        <dbReference type="ARBA" id="ARBA00023002"/>
    </source>
</evidence>
<comment type="catalytic activity">
    <reaction evidence="9">
        <text>(6R)-5,10-methylene-5,6,7,8-tetrahydrofolate + NADP(+) = (6R)-5,10-methenyltetrahydrofolate + NADPH</text>
        <dbReference type="Rhea" id="RHEA:22812"/>
        <dbReference type="ChEBI" id="CHEBI:15636"/>
        <dbReference type="ChEBI" id="CHEBI:57455"/>
        <dbReference type="ChEBI" id="CHEBI:57783"/>
        <dbReference type="ChEBI" id="CHEBI:58349"/>
        <dbReference type="EC" id="1.5.1.5"/>
    </reaction>
</comment>
<evidence type="ECO:0000256" key="9">
    <source>
        <dbReference type="ARBA" id="ARBA00052194"/>
    </source>
</evidence>
<comment type="caution">
    <text evidence="14">The sequence shown here is derived from an EMBL/GenBank/DDBJ whole genome shotgun (WGS) entry which is preliminary data.</text>
</comment>
<keyword evidence="15" id="KW-1185">Reference proteome</keyword>
<dbReference type="AlphaFoldDB" id="A0AAD4JEJ1"/>
<proteinExistence type="inferred from homology"/>
<dbReference type="PANTHER" id="PTHR48099">
    <property type="entry name" value="C-1-TETRAHYDROFOLATE SYNTHASE, CYTOPLASMIC-RELATED"/>
    <property type="match status" value="1"/>
</dbReference>
<evidence type="ECO:0000256" key="7">
    <source>
        <dbReference type="ARBA" id="ARBA00023238"/>
    </source>
</evidence>
<dbReference type="GO" id="GO:0009853">
    <property type="term" value="P:photorespiration"/>
    <property type="evidence" value="ECO:0007669"/>
    <property type="project" value="UniProtKB-KW"/>
</dbReference>
<evidence type="ECO:0000313" key="15">
    <source>
        <dbReference type="Proteomes" id="UP001190926"/>
    </source>
</evidence>
<feature type="domain" description="Tetrahydrofolate dehydrogenase/cyclohydrolase catalytic" evidence="12">
    <location>
        <begin position="73"/>
        <end position="188"/>
    </location>
</feature>
<keyword evidence="5" id="KW-0521">NADP</keyword>
<evidence type="ECO:0000256" key="1">
    <source>
        <dbReference type="ARBA" id="ARBA00004777"/>
    </source>
</evidence>
<evidence type="ECO:0000313" key="14">
    <source>
        <dbReference type="EMBL" id="KAH6832379.1"/>
    </source>
</evidence>
<dbReference type="InterPro" id="IPR020867">
    <property type="entry name" value="THF_DH/CycHdrlase_CS"/>
</dbReference>
<comment type="similarity">
    <text evidence="11">Belongs to the tetrahydrofolate dehydrogenase/cyclohydrolase family.</text>
</comment>
<evidence type="ECO:0000256" key="8">
    <source>
        <dbReference type="ARBA" id="ARBA00023268"/>
    </source>
</evidence>